<dbReference type="PANTHER" id="PTHR10584:SF166">
    <property type="entry name" value="RIBOKINASE"/>
    <property type="match status" value="1"/>
</dbReference>
<dbReference type="InterPro" id="IPR036388">
    <property type="entry name" value="WH-like_DNA-bd_sf"/>
</dbReference>
<dbReference type="Gene3D" id="1.10.10.10">
    <property type="entry name" value="Winged helix-like DNA-binding domain superfamily/Winged helix DNA-binding domain"/>
    <property type="match status" value="1"/>
</dbReference>
<dbReference type="PROSITE" id="PS00584">
    <property type="entry name" value="PFKB_KINASES_2"/>
    <property type="match status" value="1"/>
</dbReference>
<dbReference type="Proteomes" id="UP000641206">
    <property type="component" value="Unassembled WGS sequence"/>
</dbReference>
<dbReference type="InterPro" id="IPR029056">
    <property type="entry name" value="Ribokinase-like"/>
</dbReference>
<protein>
    <submittedName>
        <fullName evidence="4">Carbohydrate kinase</fullName>
    </submittedName>
</protein>
<sequence length="356" mass="38999">MEKEILKYIRQNPFISQQELAEKVGLSRSATAGYISNLSKKGEIKGRAYILKEKDSITCIGTMNYDSKVHAKEELQIGTANPVKKSESCGGVARNISENLARLGVSVSLVSCVGNDKEGMWVMEETKLSGVDTSLVKVLPDVRTGAYTAVLDTEGDMYIALADLDINNYITPKMIEENWSHIIATESVFIDTNISRESLSFIIERCRNEKIKLYLDPVSLSDAEKLPNDLSGIDTIFPNCKEAEFLSGITNIRSVEDCKRAAELIKEKGVTNVIITLGGKGVFYSVTGEEQMMSGSKLKVVDTTGAGDAFAAGYIYGVIQGFPPKKACELGMKSSQLTLQTTKSVYPNLRTELLEN</sequence>
<evidence type="ECO:0000256" key="2">
    <source>
        <dbReference type="ARBA" id="ARBA00022777"/>
    </source>
</evidence>
<keyword evidence="5" id="KW-1185">Reference proteome</keyword>
<evidence type="ECO:0000256" key="1">
    <source>
        <dbReference type="ARBA" id="ARBA00022679"/>
    </source>
</evidence>
<dbReference type="Pfam" id="PF13412">
    <property type="entry name" value="HTH_24"/>
    <property type="match status" value="1"/>
</dbReference>
<dbReference type="PANTHER" id="PTHR10584">
    <property type="entry name" value="SUGAR KINASE"/>
    <property type="match status" value="1"/>
</dbReference>
<dbReference type="RefSeq" id="WP_188735088.1">
    <property type="nucleotide sequence ID" value="NZ_BMLW01000008.1"/>
</dbReference>
<dbReference type="SUPFAM" id="SSF53613">
    <property type="entry name" value="Ribokinase-like"/>
    <property type="match status" value="1"/>
</dbReference>
<reference evidence="5" key="1">
    <citation type="journal article" date="2019" name="Int. J. Syst. Evol. Microbiol.">
        <title>The Global Catalogue of Microorganisms (GCM) 10K type strain sequencing project: providing services to taxonomists for standard genome sequencing and annotation.</title>
        <authorList>
            <consortium name="The Broad Institute Genomics Platform"/>
            <consortium name="The Broad Institute Genome Sequencing Center for Infectious Disease"/>
            <person name="Wu L."/>
            <person name="Ma J."/>
        </authorList>
    </citation>
    <scope>NUCLEOTIDE SEQUENCE [LARGE SCALE GENOMIC DNA]</scope>
    <source>
        <strain evidence="5">CGMCC 1.7693</strain>
    </source>
</reference>
<keyword evidence="2 4" id="KW-0418">Kinase</keyword>
<name>A0ABQ2NWU4_9BACI</name>
<proteinExistence type="predicted"/>
<dbReference type="EMBL" id="BMLW01000008">
    <property type="protein sequence ID" value="GGP12604.1"/>
    <property type="molecule type" value="Genomic_DNA"/>
</dbReference>
<gene>
    <name evidence="4" type="ORF">GCM10011346_29230</name>
</gene>
<dbReference type="SUPFAM" id="SSF46785">
    <property type="entry name" value="Winged helix' DNA-binding domain"/>
    <property type="match status" value="1"/>
</dbReference>
<dbReference type="Pfam" id="PF00294">
    <property type="entry name" value="PfkB"/>
    <property type="match status" value="1"/>
</dbReference>
<dbReference type="CDD" id="cd01941">
    <property type="entry name" value="YeiC_kinase_like"/>
    <property type="match status" value="1"/>
</dbReference>
<dbReference type="PROSITE" id="PS00583">
    <property type="entry name" value="PFKB_KINASES_1"/>
    <property type="match status" value="1"/>
</dbReference>
<dbReference type="CDD" id="cd00093">
    <property type="entry name" value="HTH_XRE"/>
    <property type="match status" value="1"/>
</dbReference>
<evidence type="ECO:0000313" key="4">
    <source>
        <dbReference type="EMBL" id="GGP12604.1"/>
    </source>
</evidence>
<keyword evidence="1" id="KW-0808">Transferase</keyword>
<feature type="domain" description="HTH cro/C1-type" evidence="3">
    <location>
        <begin position="6"/>
        <end position="30"/>
    </location>
</feature>
<comment type="caution">
    <text evidence="4">The sequence shown here is derived from an EMBL/GenBank/DDBJ whole genome shotgun (WGS) entry which is preliminary data.</text>
</comment>
<evidence type="ECO:0000259" key="3">
    <source>
        <dbReference type="PROSITE" id="PS50943"/>
    </source>
</evidence>
<dbReference type="Gene3D" id="3.40.1190.20">
    <property type="match status" value="1"/>
</dbReference>
<dbReference type="InterPro" id="IPR036390">
    <property type="entry name" value="WH_DNA-bd_sf"/>
</dbReference>
<accession>A0ABQ2NWU4</accession>
<dbReference type="InterPro" id="IPR002173">
    <property type="entry name" value="Carboh/pur_kinase_PfkB_CS"/>
</dbReference>
<dbReference type="InterPro" id="IPR001387">
    <property type="entry name" value="Cro/C1-type_HTH"/>
</dbReference>
<dbReference type="InterPro" id="IPR011611">
    <property type="entry name" value="PfkB_dom"/>
</dbReference>
<evidence type="ECO:0000313" key="5">
    <source>
        <dbReference type="Proteomes" id="UP000641206"/>
    </source>
</evidence>
<organism evidence="4 5">
    <name type="scientific">Oceanobacillus neutriphilus</name>
    <dbReference type="NCBI Taxonomy" id="531815"/>
    <lineage>
        <taxon>Bacteria</taxon>
        <taxon>Bacillati</taxon>
        <taxon>Bacillota</taxon>
        <taxon>Bacilli</taxon>
        <taxon>Bacillales</taxon>
        <taxon>Bacillaceae</taxon>
        <taxon>Oceanobacillus</taxon>
    </lineage>
</organism>
<dbReference type="GO" id="GO:0016301">
    <property type="term" value="F:kinase activity"/>
    <property type="evidence" value="ECO:0007669"/>
    <property type="project" value="UniProtKB-KW"/>
</dbReference>
<dbReference type="PROSITE" id="PS50943">
    <property type="entry name" value="HTH_CROC1"/>
    <property type="match status" value="1"/>
</dbReference>